<evidence type="ECO:0000313" key="3">
    <source>
        <dbReference type="Proteomes" id="UP000635726"/>
    </source>
</evidence>
<evidence type="ECO:0000313" key="2">
    <source>
        <dbReference type="EMBL" id="GGJ70389.1"/>
    </source>
</evidence>
<dbReference type="EMBL" id="BMOE01000003">
    <property type="protein sequence ID" value="GGJ70389.1"/>
    <property type="molecule type" value="Genomic_DNA"/>
</dbReference>
<dbReference type="SMART" id="SM00882">
    <property type="entry name" value="CoA_trans"/>
    <property type="match status" value="1"/>
</dbReference>
<name>A0A917PC38_9DEIO</name>
<reference evidence="2" key="2">
    <citation type="submission" date="2020-09" db="EMBL/GenBank/DDBJ databases">
        <authorList>
            <person name="Sun Q."/>
            <person name="Ohkuma M."/>
        </authorList>
    </citation>
    <scope>NUCLEOTIDE SEQUENCE</scope>
    <source>
        <strain evidence="2">JCM 14371</strain>
    </source>
</reference>
<dbReference type="Gene3D" id="3.40.1080.10">
    <property type="entry name" value="Glutaconate Coenzyme A-transferase"/>
    <property type="match status" value="1"/>
</dbReference>
<keyword evidence="1 2" id="KW-0808">Transferase</keyword>
<dbReference type="InterPro" id="IPR004165">
    <property type="entry name" value="CoA_trans_fam_I"/>
</dbReference>
<comment type="caution">
    <text evidence="2">The sequence shown here is derived from an EMBL/GenBank/DDBJ whole genome shotgun (WGS) entry which is preliminary data.</text>
</comment>
<proteinExistence type="predicted"/>
<dbReference type="SUPFAM" id="SSF100950">
    <property type="entry name" value="NagB/RpiA/CoA transferase-like"/>
    <property type="match status" value="1"/>
</dbReference>
<dbReference type="InterPro" id="IPR012792">
    <property type="entry name" value="3-oxoacid_CoA-transf_A"/>
</dbReference>
<keyword evidence="3" id="KW-1185">Reference proteome</keyword>
<dbReference type="Pfam" id="PF01144">
    <property type="entry name" value="CoA_trans"/>
    <property type="match status" value="1"/>
</dbReference>
<dbReference type="AlphaFoldDB" id="A0A917PC38"/>
<dbReference type="Proteomes" id="UP000635726">
    <property type="component" value="Unassembled WGS sequence"/>
</dbReference>
<dbReference type="InterPro" id="IPR037171">
    <property type="entry name" value="NagB/RpiA_transferase-like"/>
</dbReference>
<dbReference type="PANTHER" id="PTHR13707">
    <property type="entry name" value="KETOACID-COENZYME A TRANSFERASE"/>
    <property type="match status" value="1"/>
</dbReference>
<accession>A0A917PC38</accession>
<dbReference type="NCBIfam" id="TIGR02429">
    <property type="entry name" value="pcaI_scoA_fam"/>
    <property type="match status" value="1"/>
</dbReference>
<dbReference type="RefSeq" id="WP_188961507.1">
    <property type="nucleotide sequence ID" value="NZ_BMOE01000003.1"/>
</dbReference>
<protein>
    <submittedName>
        <fullName evidence="2">Succinyl-CoA--3-ketoacid-CoA transferase</fullName>
    </submittedName>
</protein>
<dbReference type="PANTHER" id="PTHR13707:SF60">
    <property type="entry name" value="ACETATE COA-TRANSFERASE SUBUNIT ALPHA"/>
    <property type="match status" value="1"/>
</dbReference>
<reference evidence="2" key="1">
    <citation type="journal article" date="2014" name="Int. J. Syst. Evol. Microbiol.">
        <title>Complete genome sequence of Corynebacterium casei LMG S-19264T (=DSM 44701T), isolated from a smear-ripened cheese.</title>
        <authorList>
            <consortium name="US DOE Joint Genome Institute (JGI-PGF)"/>
            <person name="Walter F."/>
            <person name="Albersmeier A."/>
            <person name="Kalinowski J."/>
            <person name="Ruckert C."/>
        </authorList>
    </citation>
    <scope>NUCLEOTIDE SEQUENCE</scope>
    <source>
        <strain evidence="2">JCM 14371</strain>
    </source>
</reference>
<dbReference type="GO" id="GO:0008410">
    <property type="term" value="F:CoA-transferase activity"/>
    <property type="evidence" value="ECO:0007669"/>
    <property type="project" value="InterPro"/>
</dbReference>
<gene>
    <name evidence="2" type="ORF">GCM10008939_13480</name>
</gene>
<evidence type="ECO:0000256" key="1">
    <source>
        <dbReference type="ARBA" id="ARBA00022679"/>
    </source>
</evidence>
<sequence length="234" mass="25362">MNPLYPDARTALQDLIQSGTHLAVGGFASAGVPTDLIGAVHDLQVQNLRLVCCSTQRSEHFGVNRLITNGQVTRLVTSYLGPNDVVRALYLSGKLQVEFVPQGTLAERLRAGGAGIPAFYTPVGAGTVAEDGKEVREYGGRRCLLEEAIVPDVGLVHAWKADRSGNLVYRRTAQNFNPQVASAARVTVAEVEEIVEDGQLDPDEIHTPGIYVQRLVLNPTPDRSVLTVRLREAR</sequence>
<organism evidence="2 3">
    <name type="scientific">Deinococcus aquiradiocola</name>
    <dbReference type="NCBI Taxonomy" id="393059"/>
    <lineage>
        <taxon>Bacteria</taxon>
        <taxon>Thermotogati</taxon>
        <taxon>Deinococcota</taxon>
        <taxon>Deinococci</taxon>
        <taxon>Deinococcales</taxon>
        <taxon>Deinococcaceae</taxon>
        <taxon>Deinococcus</taxon>
    </lineage>
</organism>